<feature type="compositionally biased region" description="Acidic residues" evidence="1">
    <location>
        <begin position="167"/>
        <end position="185"/>
    </location>
</feature>
<evidence type="ECO:0000313" key="3">
    <source>
        <dbReference type="Proteomes" id="UP001470230"/>
    </source>
</evidence>
<dbReference type="EMBL" id="JAPFFF010000004">
    <property type="protein sequence ID" value="KAK8891016.1"/>
    <property type="molecule type" value="Genomic_DNA"/>
</dbReference>
<comment type="caution">
    <text evidence="2">The sequence shown here is derived from an EMBL/GenBank/DDBJ whole genome shotgun (WGS) entry which is preliminary data.</text>
</comment>
<dbReference type="Proteomes" id="UP001470230">
    <property type="component" value="Unassembled WGS sequence"/>
</dbReference>
<keyword evidence="3" id="KW-1185">Reference proteome</keyword>
<sequence length="185" mass="20640">MSKPTFFEAFTNNTLKLNPPLPESELEKILGKEKLQPSEALLKFWKKVGPGELTSSSIEIAQPSGPQKLDASQYEEYIGISKVANRNVFFIGTTWDGTDSVTFWYEFADGDDKGHLVVFPYSTLAVYALDKTTADLIDFIKEVKYDDEANLSSELDNQFIKNAEPLSDSDDSGSDQEDDNYSPGE</sequence>
<evidence type="ECO:0008006" key="4">
    <source>
        <dbReference type="Google" id="ProtNLM"/>
    </source>
</evidence>
<evidence type="ECO:0000313" key="2">
    <source>
        <dbReference type="EMBL" id="KAK8891016.1"/>
    </source>
</evidence>
<gene>
    <name evidence="2" type="ORF">M9Y10_028219</name>
</gene>
<protein>
    <recommendedName>
        <fullName evidence="4">SMI1/KNR4 family protein</fullName>
    </recommendedName>
</protein>
<accession>A0ABR2KJJ7</accession>
<evidence type="ECO:0000256" key="1">
    <source>
        <dbReference type="SAM" id="MobiDB-lite"/>
    </source>
</evidence>
<proteinExistence type="predicted"/>
<organism evidence="2 3">
    <name type="scientific">Tritrichomonas musculus</name>
    <dbReference type="NCBI Taxonomy" id="1915356"/>
    <lineage>
        <taxon>Eukaryota</taxon>
        <taxon>Metamonada</taxon>
        <taxon>Parabasalia</taxon>
        <taxon>Tritrichomonadida</taxon>
        <taxon>Tritrichomonadidae</taxon>
        <taxon>Tritrichomonas</taxon>
    </lineage>
</organism>
<feature type="region of interest" description="Disordered" evidence="1">
    <location>
        <begin position="160"/>
        <end position="185"/>
    </location>
</feature>
<name>A0ABR2KJJ7_9EUKA</name>
<reference evidence="2 3" key="1">
    <citation type="submission" date="2024-04" db="EMBL/GenBank/DDBJ databases">
        <title>Tritrichomonas musculus Genome.</title>
        <authorList>
            <person name="Alves-Ferreira E."/>
            <person name="Grigg M."/>
            <person name="Lorenzi H."/>
            <person name="Galac M."/>
        </authorList>
    </citation>
    <scope>NUCLEOTIDE SEQUENCE [LARGE SCALE GENOMIC DNA]</scope>
    <source>
        <strain evidence="2 3">EAF2021</strain>
    </source>
</reference>